<dbReference type="InterPro" id="IPR051060">
    <property type="entry name" value="Carbamoyltrans_HypF-like"/>
</dbReference>
<proteinExistence type="inferred from homology"/>
<dbReference type="PANTHER" id="PTHR42959:SF1">
    <property type="entry name" value="CARBAMOYLTRANSFERASE HYPF"/>
    <property type="match status" value="1"/>
</dbReference>
<dbReference type="GO" id="GO:0003725">
    <property type="term" value="F:double-stranded RNA binding"/>
    <property type="evidence" value="ECO:0007669"/>
    <property type="project" value="InterPro"/>
</dbReference>
<dbReference type="EMBL" id="LAZR01004368">
    <property type="protein sequence ID" value="KKN09259.1"/>
    <property type="molecule type" value="Genomic_DNA"/>
</dbReference>
<dbReference type="InterPro" id="IPR055128">
    <property type="entry name" value="HypF_C_2"/>
</dbReference>
<dbReference type="Gene3D" id="3.90.870.50">
    <property type="match status" value="1"/>
</dbReference>
<dbReference type="GO" id="GO:0008270">
    <property type="term" value="F:zinc ion binding"/>
    <property type="evidence" value="ECO:0007669"/>
    <property type="project" value="InterPro"/>
</dbReference>
<dbReference type="Gene3D" id="3.30.110.120">
    <property type="match status" value="1"/>
</dbReference>
<dbReference type="InterPro" id="IPR006070">
    <property type="entry name" value="Sua5-like_dom"/>
</dbReference>
<dbReference type="Gene3D" id="3.30.420.360">
    <property type="match status" value="1"/>
</dbReference>
<dbReference type="NCBIfam" id="TIGR00143">
    <property type="entry name" value="hypF"/>
    <property type="match status" value="1"/>
</dbReference>
<accession>A0A0F9MU32</accession>
<dbReference type="Pfam" id="PF07503">
    <property type="entry name" value="zf-HYPF"/>
    <property type="match status" value="2"/>
</dbReference>
<evidence type="ECO:0000259" key="2">
    <source>
        <dbReference type="PROSITE" id="PS51163"/>
    </source>
</evidence>
<dbReference type="InterPro" id="IPR004421">
    <property type="entry name" value="Carbamoyltransferase_HypF"/>
</dbReference>
<protein>
    <recommendedName>
        <fullName evidence="2">YrdC-like domain-containing protein</fullName>
    </recommendedName>
</protein>
<comment type="similarity">
    <text evidence="1">Belongs to the carbamoyltransferase HypF family.</text>
</comment>
<dbReference type="AlphaFoldDB" id="A0A0F9MU32"/>
<sequence>LLYILFFLFISCSKTTDNKQLINPVQSLKTVESVATIKLADGTFINNAPSDRNWVAYNTVPGGIVPYLQKDTLIIDDSDISKITYYGNWRISTSGIFIPSSSSCHCSWSQSPNDSLVFKFTNTRRFEWYGELMEHHGIVDLYWEDQYVTTIDTYDPANINMYRHWFIDNLDIKEIQSNQTFKELKIKKSEQGRGVSLTLPPDIAVCNDCIKDMKNPNLIKYFNYPFIACAECGPRFTTVTELPYDRERSTMKKFPFCATSEPISCLHEYSDFNNRRFHAQTFACRFCGPKYKLYEKSQEEIKKDSIQEIIEETASRLKQGDIIAVKGIGGTHLVSLASNDDIILKLRERKGKRKYKPFAIMVPNLKLIKDVLKISTKERELLTSFRRSIVLLEKSKIFDKSIISDQVAPGLNNIGIMLPYSGIHYLIFDYIGNRALIYTSGNKSYIPMGIKNEKIFDQLKNLADLFLLHDRPIFQRADDSVLRIHDNKVKIIRRSRGFVPEYLPLPFEVEISGAIATGPELATTGAILRGNRIFPTQHIGNVTHLETYDFLKEALFHMKNLLQINHSEIKYITCDAHPAFITTKLAKELALKFNAKLYTIQHHFAHILGLMAENKVKKDEQIIGICTDGVGYGDDSNIWGGEIFLASYSHYKRLSHLEYQPMIGGDRCTKYPARMTASILLKTLGVNGSIKIFKRLNLRSDLEYKGTELEALISQFESANNRFSSEKISLTSSTGRIFDVVSYLLGASKLKTYRGEPAMRLEGLASKGNPNNVKLDVKFNKNNSKYIINTSDLILDILTLLGEPKNKKPDIAARFQIELGNAFSSIAIILAKEKRIDKIGLTGGVAYNYSFSRAIKEKVTQAGLIFLEHDLIPPGDAGISTGQIIGGLFKYSNE</sequence>
<dbReference type="Gene3D" id="3.30.420.40">
    <property type="match status" value="1"/>
</dbReference>
<dbReference type="InterPro" id="IPR041440">
    <property type="entry name" value="HypF_C"/>
</dbReference>
<dbReference type="Pfam" id="PF01300">
    <property type="entry name" value="Sua5_yciO_yrdC"/>
    <property type="match status" value="1"/>
</dbReference>
<evidence type="ECO:0000313" key="3">
    <source>
        <dbReference type="EMBL" id="KKN09259.1"/>
    </source>
</evidence>
<feature type="domain" description="YrdC-like" evidence="2">
    <location>
        <begin position="307"/>
        <end position="497"/>
    </location>
</feature>
<dbReference type="PANTHER" id="PTHR42959">
    <property type="entry name" value="CARBAMOYLTRANSFERASE"/>
    <property type="match status" value="1"/>
</dbReference>
<dbReference type="Pfam" id="PF22521">
    <property type="entry name" value="HypF_C_2"/>
    <property type="match status" value="1"/>
</dbReference>
<evidence type="ECO:0000256" key="1">
    <source>
        <dbReference type="ARBA" id="ARBA00008097"/>
    </source>
</evidence>
<dbReference type="Pfam" id="PF17788">
    <property type="entry name" value="HypF_C"/>
    <property type="match status" value="1"/>
</dbReference>
<dbReference type="SUPFAM" id="SSF55821">
    <property type="entry name" value="YrdC/RibB"/>
    <property type="match status" value="1"/>
</dbReference>
<organism evidence="3">
    <name type="scientific">marine sediment metagenome</name>
    <dbReference type="NCBI Taxonomy" id="412755"/>
    <lineage>
        <taxon>unclassified sequences</taxon>
        <taxon>metagenomes</taxon>
        <taxon>ecological metagenomes</taxon>
    </lineage>
</organism>
<dbReference type="GO" id="GO:0051604">
    <property type="term" value="P:protein maturation"/>
    <property type="evidence" value="ECO:0007669"/>
    <property type="project" value="TreeGrafter"/>
</dbReference>
<dbReference type="SUPFAM" id="SSF53067">
    <property type="entry name" value="Actin-like ATPase domain"/>
    <property type="match status" value="2"/>
</dbReference>
<dbReference type="InterPro" id="IPR043129">
    <property type="entry name" value="ATPase_NBD"/>
</dbReference>
<feature type="non-terminal residue" evidence="3">
    <location>
        <position position="1"/>
    </location>
</feature>
<name>A0A0F9MU32_9ZZZZ</name>
<dbReference type="InterPro" id="IPR017945">
    <property type="entry name" value="DHBP_synth_RibB-like_a/b_dom"/>
</dbReference>
<dbReference type="PROSITE" id="PS51163">
    <property type="entry name" value="YRDC"/>
    <property type="match status" value="1"/>
</dbReference>
<dbReference type="GO" id="GO:0016743">
    <property type="term" value="F:carboxyl- or carbamoyltransferase activity"/>
    <property type="evidence" value="ECO:0007669"/>
    <property type="project" value="InterPro"/>
</dbReference>
<reference evidence="3" key="1">
    <citation type="journal article" date="2015" name="Nature">
        <title>Complex archaea that bridge the gap between prokaryotes and eukaryotes.</title>
        <authorList>
            <person name="Spang A."/>
            <person name="Saw J.H."/>
            <person name="Jorgensen S.L."/>
            <person name="Zaremba-Niedzwiedzka K."/>
            <person name="Martijn J."/>
            <person name="Lind A.E."/>
            <person name="van Eijk R."/>
            <person name="Schleper C."/>
            <person name="Guy L."/>
            <person name="Ettema T.J."/>
        </authorList>
    </citation>
    <scope>NUCLEOTIDE SEQUENCE</scope>
</reference>
<dbReference type="InterPro" id="IPR011125">
    <property type="entry name" value="Znf_HypF"/>
</dbReference>
<comment type="caution">
    <text evidence="3">The sequence shown here is derived from an EMBL/GenBank/DDBJ whole genome shotgun (WGS) entry which is preliminary data.</text>
</comment>
<gene>
    <name evidence="3" type="ORF">LCGC14_1048450</name>
</gene>